<dbReference type="Gene3D" id="3.40.50.300">
    <property type="entry name" value="P-loop containing nucleotide triphosphate hydrolases"/>
    <property type="match status" value="1"/>
</dbReference>
<dbReference type="SUPFAM" id="SSF48452">
    <property type="entry name" value="TPR-like"/>
    <property type="match status" value="1"/>
</dbReference>
<protein>
    <recommendedName>
        <fullName evidence="6">PNPLA domain-containing protein</fullName>
    </recommendedName>
</protein>
<feature type="active site" description="Proton acceptor" evidence="4">
    <location>
        <position position="201"/>
    </location>
</feature>
<dbReference type="PROSITE" id="PS51635">
    <property type="entry name" value="PNPLA"/>
    <property type="match status" value="1"/>
</dbReference>
<accession>A0AAN6PMD4</accession>
<feature type="compositionally biased region" description="Basic and acidic residues" evidence="5">
    <location>
        <begin position="914"/>
        <end position="925"/>
    </location>
</feature>
<evidence type="ECO:0000256" key="4">
    <source>
        <dbReference type="PROSITE-ProRule" id="PRU01161"/>
    </source>
</evidence>
<feature type="compositionally biased region" description="Acidic residues" evidence="5">
    <location>
        <begin position="926"/>
        <end position="940"/>
    </location>
</feature>
<evidence type="ECO:0000313" key="7">
    <source>
        <dbReference type="EMBL" id="KAK4043689.1"/>
    </source>
</evidence>
<feature type="region of interest" description="Disordered" evidence="5">
    <location>
        <begin position="1302"/>
        <end position="1426"/>
    </location>
</feature>
<dbReference type="Gene3D" id="1.25.40.10">
    <property type="entry name" value="Tetratricopeptide repeat domain"/>
    <property type="match status" value="2"/>
</dbReference>
<dbReference type="EMBL" id="MU854325">
    <property type="protein sequence ID" value="KAK4043689.1"/>
    <property type="molecule type" value="Genomic_DNA"/>
</dbReference>
<dbReference type="GO" id="GO:0019369">
    <property type="term" value="P:arachidonate metabolic process"/>
    <property type="evidence" value="ECO:0007669"/>
    <property type="project" value="TreeGrafter"/>
</dbReference>
<dbReference type="Pfam" id="PF00931">
    <property type="entry name" value="NB-ARC"/>
    <property type="match status" value="1"/>
</dbReference>
<evidence type="ECO:0000313" key="8">
    <source>
        <dbReference type="Proteomes" id="UP001303115"/>
    </source>
</evidence>
<dbReference type="GO" id="GO:0043531">
    <property type="term" value="F:ADP binding"/>
    <property type="evidence" value="ECO:0007669"/>
    <property type="project" value="InterPro"/>
</dbReference>
<dbReference type="InterPro" id="IPR027417">
    <property type="entry name" value="P-loop_NTPase"/>
</dbReference>
<dbReference type="GO" id="GO:0047499">
    <property type="term" value="F:calcium-independent phospholipase A2 activity"/>
    <property type="evidence" value="ECO:0007669"/>
    <property type="project" value="TreeGrafter"/>
</dbReference>
<dbReference type="GO" id="GO:0016020">
    <property type="term" value="C:membrane"/>
    <property type="evidence" value="ECO:0007669"/>
    <property type="project" value="TreeGrafter"/>
</dbReference>
<evidence type="ECO:0000259" key="6">
    <source>
        <dbReference type="PROSITE" id="PS51635"/>
    </source>
</evidence>
<name>A0AAN6PMD4_9PEZI</name>
<keyword evidence="3 4" id="KW-0443">Lipid metabolism</keyword>
<dbReference type="InterPro" id="IPR016035">
    <property type="entry name" value="Acyl_Trfase/lysoPLipase"/>
</dbReference>
<feature type="domain" description="PNPLA" evidence="6">
    <location>
        <begin position="12"/>
        <end position="214"/>
    </location>
</feature>
<dbReference type="InterPro" id="IPR002182">
    <property type="entry name" value="NB-ARC"/>
</dbReference>
<dbReference type="PANTHER" id="PTHR24185">
    <property type="entry name" value="CALCIUM-INDEPENDENT PHOSPHOLIPASE A2-GAMMA"/>
    <property type="match status" value="1"/>
</dbReference>
<dbReference type="InterPro" id="IPR019734">
    <property type="entry name" value="TPR_rpt"/>
</dbReference>
<comment type="caution">
    <text evidence="7">The sequence shown here is derived from an EMBL/GenBank/DDBJ whole genome shotgun (WGS) entry which is preliminary data.</text>
</comment>
<dbReference type="Proteomes" id="UP001303115">
    <property type="component" value="Unassembled WGS sequence"/>
</dbReference>
<proteinExistence type="predicted"/>
<feature type="region of interest" description="Disordered" evidence="5">
    <location>
        <begin position="883"/>
        <end position="960"/>
    </location>
</feature>
<dbReference type="InterPro" id="IPR002641">
    <property type="entry name" value="PNPLA_dom"/>
</dbReference>
<dbReference type="GO" id="GO:0016042">
    <property type="term" value="P:lipid catabolic process"/>
    <property type="evidence" value="ECO:0007669"/>
    <property type="project" value="UniProtKB-UniRule"/>
</dbReference>
<feature type="compositionally biased region" description="Basic and acidic residues" evidence="5">
    <location>
        <begin position="1347"/>
        <end position="1363"/>
    </location>
</feature>
<reference evidence="8" key="1">
    <citation type="journal article" date="2023" name="Mol. Phylogenet. Evol.">
        <title>Genome-scale phylogeny and comparative genomics of the fungal order Sordariales.</title>
        <authorList>
            <person name="Hensen N."/>
            <person name="Bonometti L."/>
            <person name="Westerberg I."/>
            <person name="Brannstrom I.O."/>
            <person name="Guillou S."/>
            <person name="Cros-Aarteil S."/>
            <person name="Calhoun S."/>
            <person name="Haridas S."/>
            <person name="Kuo A."/>
            <person name="Mondo S."/>
            <person name="Pangilinan J."/>
            <person name="Riley R."/>
            <person name="LaButti K."/>
            <person name="Andreopoulos B."/>
            <person name="Lipzen A."/>
            <person name="Chen C."/>
            <person name="Yan M."/>
            <person name="Daum C."/>
            <person name="Ng V."/>
            <person name="Clum A."/>
            <person name="Steindorff A."/>
            <person name="Ohm R.A."/>
            <person name="Martin F."/>
            <person name="Silar P."/>
            <person name="Natvig D.O."/>
            <person name="Lalanne C."/>
            <person name="Gautier V."/>
            <person name="Ament-Velasquez S.L."/>
            <person name="Kruys A."/>
            <person name="Hutchinson M.I."/>
            <person name="Powell A.J."/>
            <person name="Barry K."/>
            <person name="Miller A.N."/>
            <person name="Grigoriev I.V."/>
            <person name="Debuchy R."/>
            <person name="Gladieux P."/>
            <person name="Hiltunen Thoren M."/>
            <person name="Johannesson H."/>
        </authorList>
    </citation>
    <scope>NUCLEOTIDE SEQUENCE [LARGE SCALE GENOMIC DNA]</scope>
    <source>
        <strain evidence="8">CBS 284.82</strain>
    </source>
</reference>
<dbReference type="InterPro" id="IPR011990">
    <property type="entry name" value="TPR-like_helical_dom_sf"/>
</dbReference>
<evidence type="ECO:0000256" key="1">
    <source>
        <dbReference type="ARBA" id="ARBA00022801"/>
    </source>
</evidence>
<dbReference type="SUPFAM" id="SSF52151">
    <property type="entry name" value="FabD/lysophospholipase-like"/>
    <property type="match status" value="1"/>
</dbReference>
<gene>
    <name evidence="7" type="ORF">C8A01DRAFT_12835</name>
</gene>
<feature type="active site" description="Nucleophile" evidence="4">
    <location>
        <position position="58"/>
    </location>
</feature>
<keyword evidence="8" id="KW-1185">Reference proteome</keyword>
<dbReference type="CDD" id="cd07216">
    <property type="entry name" value="Pat17_PNPLA8_PNPLA9_like3"/>
    <property type="match status" value="1"/>
</dbReference>
<organism evidence="7 8">
    <name type="scientific">Parachaetomium inaequale</name>
    <dbReference type="NCBI Taxonomy" id="2588326"/>
    <lineage>
        <taxon>Eukaryota</taxon>
        <taxon>Fungi</taxon>
        <taxon>Dikarya</taxon>
        <taxon>Ascomycota</taxon>
        <taxon>Pezizomycotina</taxon>
        <taxon>Sordariomycetes</taxon>
        <taxon>Sordariomycetidae</taxon>
        <taxon>Sordariales</taxon>
        <taxon>Chaetomiaceae</taxon>
        <taxon>Parachaetomium</taxon>
    </lineage>
</organism>
<dbReference type="SMART" id="SM00028">
    <property type="entry name" value="TPR"/>
    <property type="match status" value="4"/>
</dbReference>
<evidence type="ECO:0000256" key="5">
    <source>
        <dbReference type="SAM" id="MobiDB-lite"/>
    </source>
</evidence>
<dbReference type="Pfam" id="PF13424">
    <property type="entry name" value="TPR_12"/>
    <property type="match status" value="1"/>
</dbReference>
<dbReference type="GO" id="GO:0046486">
    <property type="term" value="P:glycerolipid metabolic process"/>
    <property type="evidence" value="ECO:0007669"/>
    <property type="project" value="UniProtKB-ARBA"/>
</dbReference>
<dbReference type="Pfam" id="PF01734">
    <property type="entry name" value="Patatin"/>
    <property type="match status" value="1"/>
</dbReference>
<feature type="short sequence motif" description="GXGXXG" evidence="4">
    <location>
        <begin position="16"/>
        <end position="21"/>
    </location>
</feature>
<dbReference type="Gene3D" id="3.40.1090.10">
    <property type="entry name" value="Cytosolic phospholipase A2 catalytic domain"/>
    <property type="match status" value="1"/>
</dbReference>
<dbReference type="SUPFAM" id="SSF52540">
    <property type="entry name" value="P-loop containing nucleoside triphosphate hydrolases"/>
    <property type="match status" value="1"/>
</dbReference>
<sequence length="1426" mass="159885">MASAKDEAINLLSLDGGGVRGVASLVILHEIMLKVKETRGLDRIPKPCEYFHMIGGTSTGGLIAIMLGRLRMSTEEALYEYDQCASKVFSSRNRKWTTATEKFRATALKEVVEDLVRRRNMGEYLVDHTLQYDSKGQCFVCVMPAHKVGEPRRLRSFGSSGSKELAAVKIWEAARATTAASFYFKPMTLKVGKRMTEDYIDAAIGCNNPADYLLREAAGQFGSGRRLGCLISIGTGTREVKIGRAKRLRQTPRFIKELLGTLKNAATDSEETHRHLQAKLGGYPKAYFRFNVPGAAAEVHLDEYLKMGILKSSTATYLSDSLVSSQIQTAAGVLGSNSSEHGLTLGHTDALDKDQVVLSTLEAQALGDTSRFFTGREHILDRLDVCFAERDTGGKPRREFLLYGMGGVGKTQIALKAADNIEDRFKHIFHIDGTSILTANQDYANICQQQCLGGGTTNEMKDLALRWLEGLSDEWLMIYDNCPDQDRFKPTLPRRNKGNIIYTSRSQGFQADIPAEYVCEIKPFEEADAVDLLLKIAGREHLRSDAEEIKSAQEIVAAVGYLPLAIASAGAYIREGGCNALTYLQRFRDLNVRPQLLSNPNSDASSPVRPALYTALDLSYEAIVGVRRRKGRSVVGRAAECALQALNLLCFYHNERIPVLMIQRAATERLKWGSLGAYPLSDLTDDPFMNATYLLSLHYPEGTWDNLPFDLGVQTLQRFSLVRLPPNRRHVSMHVMVQAWAQDRIVGDARERQALVARMVLIESMVISWKRHEMAWMRLIPAHVKACLAHKAAPVTHDPYQAILDYKLGWYYTEEKQFPQAIEHLSNALRIWKFEKGVHSEPATTVLLDLAKVYHEMGRAGDAEHAYLEVLERLNLRVANMRTEDRERRAQAKARLRRQARGEELARLLPRQESGAKKAPDKETQADDSAEDEESGDEEGQRDGPAAPPDAPGFVLSTNATPDEGRVLAEHLIEDVLSVVKRKPRQYTPDDLRFEVASVQTGLARLYFDQGRFASGAELVLKAMELLRQCEYPDDIRVWALEDELIRRFRGGGDIRHWGRRTSALRSFPRDAYEDVAAHEYSFVWRIGYACYLVNENSWEEAYRAYESIMELAPLEYGAGDRRTLYLMRKMAWCQLERGFFEEAEELARTAIERAKASYGQWHLHTAKCLDTLSMIILSQTLDVDTGSEFWSVTQAAYDSARSALSPDHYLTVRLKTRLDTFCSPKPKLKPDDLDDDVAEKNNELFQTHKPKPVNLGTDGAGENDDFFEYIDSMFADDYPETREEYMAIVNAEYREYNRKKLRAQSEQKKKKPNIKKPAVPQAVPGSQAVSSSQEAEEDSTTTENPEPPRREHEDVSKGKGKENATLTLVVGEPNFSGERAHPSSCMDEGTTEGEARTDAKGKGKALPLRRPGPQLPIGEGTSKVA</sequence>
<evidence type="ECO:0000256" key="3">
    <source>
        <dbReference type="ARBA" id="ARBA00023098"/>
    </source>
</evidence>
<dbReference type="PANTHER" id="PTHR24185:SF1">
    <property type="entry name" value="CALCIUM-INDEPENDENT PHOSPHOLIPASE A2-GAMMA"/>
    <property type="match status" value="1"/>
</dbReference>
<keyword evidence="2 4" id="KW-0442">Lipid degradation</keyword>
<keyword evidence="1 4" id="KW-0378">Hydrolase</keyword>
<feature type="short sequence motif" description="GXSXG" evidence="4">
    <location>
        <begin position="56"/>
        <end position="60"/>
    </location>
</feature>
<evidence type="ECO:0000256" key="2">
    <source>
        <dbReference type="ARBA" id="ARBA00022963"/>
    </source>
</evidence>
<comment type="caution">
    <text evidence="4">Lacks conserved residue(s) required for the propagation of feature annotation.</text>
</comment>